<dbReference type="EMBL" id="CAJNOL010014050">
    <property type="protein sequence ID" value="CAF1666263.1"/>
    <property type="molecule type" value="Genomic_DNA"/>
</dbReference>
<name>A0A816FVA2_9BILA</name>
<organism evidence="3 4">
    <name type="scientific">Rotaria sordida</name>
    <dbReference type="NCBI Taxonomy" id="392033"/>
    <lineage>
        <taxon>Eukaryota</taxon>
        <taxon>Metazoa</taxon>
        <taxon>Spiralia</taxon>
        <taxon>Gnathifera</taxon>
        <taxon>Rotifera</taxon>
        <taxon>Eurotatoria</taxon>
        <taxon>Bdelloidea</taxon>
        <taxon>Philodinida</taxon>
        <taxon>Philodinidae</taxon>
        <taxon>Rotaria</taxon>
    </lineage>
</organism>
<dbReference type="Proteomes" id="UP000663854">
    <property type="component" value="Unassembled WGS sequence"/>
</dbReference>
<reference evidence="3" key="1">
    <citation type="submission" date="2021-02" db="EMBL/GenBank/DDBJ databases">
        <authorList>
            <person name="Nowell W R."/>
        </authorList>
    </citation>
    <scope>NUCLEOTIDE SEQUENCE</scope>
</reference>
<gene>
    <name evidence="3" type="ORF">JXQ802_LOCUS56854</name>
    <name evidence="2" type="ORF">PYM288_LOCUS40277</name>
    <name evidence="1" type="ORF">RFH988_LOCUS38340</name>
</gene>
<dbReference type="Proteomes" id="UP000663882">
    <property type="component" value="Unassembled WGS sequence"/>
</dbReference>
<dbReference type="OrthoDB" id="68020at2759"/>
<evidence type="ECO:0000313" key="3">
    <source>
        <dbReference type="EMBL" id="CAF1666263.1"/>
    </source>
</evidence>
<dbReference type="AlphaFoldDB" id="A0A816FVA2"/>
<feature type="non-terminal residue" evidence="3">
    <location>
        <position position="37"/>
    </location>
</feature>
<proteinExistence type="predicted"/>
<evidence type="ECO:0000313" key="1">
    <source>
        <dbReference type="EMBL" id="CAF1489524.1"/>
    </source>
</evidence>
<accession>A0A816FVA2</accession>
<dbReference type="Proteomes" id="UP000663870">
    <property type="component" value="Unassembled WGS sequence"/>
</dbReference>
<keyword evidence="4" id="KW-1185">Reference proteome</keyword>
<evidence type="ECO:0000313" key="4">
    <source>
        <dbReference type="Proteomes" id="UP000663870"/>
    </source>
</evidence>
<evidence type="ECO:0000313" key="2">
    <source>
        <dbReference type="EMBL" id="CAF1532844.1"/>
    </source>
</evidence>
<comment type="caution">
    <text evidence="3">The sequence shown here is derived from an EMBL/GenBank/DDBJ whole genome shotgun (WGS) entry which is preliminary data.</text>
</comment>
<dbReference type="EMBL" id="CAJNOO010009136">
    <property type="protein sequence ID" value="CAF1489524.1"/>
    <property type="molecule type" value="Genomic_DNA"/>
</dbReference>
<protein>
    <submittedName>
        <fullName evidence="3">Uncharacterized protein</fullName>
    </submittedName>
</protein>
<dbReference type="EMBL" id="CAJNOH010012181">
    <property type="protein sequence ID" value="CAF1532844.1"/>
    <property type="molecule type" value="Genomic_DNA"/>
</dbReference>
<sequence>MMESLLLFIIDHPGTSLEHLYEHYKCVLQPVAINDCR</sequence>